<accession>A0ABU6TC60</accession>
<protein>
    <submittedName>
        <fullName evidence="1">Uncharacterized protein</fullName>
    </submittedName>
</protein>
<gene>
    <name evidence="1" type="ORF">PIB30_033309</name>
</gene>
<sequence length="117" mass="13156">MLLQNSVSFVNHNQRDSDTLLMEGENLQAMDWGVPMSTKFRFLHLSFLTLSRSSFQKDEYTLDRSNIISAASITKPVGYLLSPCPHGYLSCQLLRSAERALAGCILRMSKVSTKARL</sequence>
<evidence type="ECO:0000313" key="1">
    <source>
        <dbReference type="EMBL" id="MED6146311.1"/>
    </source>
</evidence>
<dbReference type="Proteomes" id="UP001341840">
    <property type="component" value="Unassembled WGS sequence"/>
</dbReference>
<dbReference type="EMBL" id="JASCZI010090771">
    <property type="protein sequence ID" value="MED6146311.1"/>
    <property type="molecule type" value="Genomic_DNA"/>
</dbReference>
<keyword evidence="2" id="KW-1185">Reference proteome</keyword>
<reference evidence="1 2" key="1">
    <citation type="journal article" date="2023" name="Plants (Basel)">
        <title>Bridging the Gap: Combining Genomics and Transcriptomics Approaches to Understand Stylosanthes scabra, an Orphan Legume from the Brazilian Caatinga.</title>
        <authorList>
            <person name="Ferreira-Neto J.R.C."/>
            <person name="da Silva M.D."/>
            <person name="Binneck E."/>
            <person name="de Melo N.F."/>
            <person name="da Silva R.H."/>
            <person name="de Melo A.L.T.M."/>
            <person name="Pandolfi V."/>
            <person name="Bustamante F.O."/>
            <person name="Brasileiro-Vidal A.C."/>
            <person name="Benko-Iseppon A.M."/>
        </authorList>
    </citation>
    <scope>NUCLEOTIDE SEQUENCE [LARGE SCALE GENOMIC DNA]</scope>
    <source>
        <tissue evidence="1">Leaves</tissue>
    </source>
</reference>
<comment type="caution">
    <text evidence="1">The sequence shown here is derived from an EMBL/GenBank/DDBJ whole genome shotgun (WGS) entry which is preliminary data.</text>
</comment>
<name>A0ABU6TC60_9FABA</name>
<organism evidence="1 2">
    <name type="scientific">Stylosanthes scabra</name>
    <dbReference type="NCBI Taxonomy" id="79078"/>
    <lineage>
        <taxon>Eukaryota</taxon>
        <taxon>Viridiplantae</taxon>
        <taxon>Streptophyta</taxon>
        <taxon>Embryophyta</taxon>
        <taxon>Tracheophyta</taxon>
        <taxon>Spermatophyta</taxon>
        <taxon>Magnoliopsida</taxon>
        <taxon>eudicotyledons</taxon>
        <taxon>Gunneridae</taxon>
        <taxon>Pentapetalae</taxon>
        <taxon>rosids</taxon>
        <taxon>fabids</taxon>
        <taxon>Fabales</taxon>
        <taxon>Fabaceae</taxon>
        <taxon>Papilionoideae</taxon>
        <taxon>50 kb inversion clade</taxon>
        <taxon>dalbergioids sensu lato</taxon>
        <taxon>Dalbergieae</taxon>
        <taxon>Pterocarpus clade</taxon>
        <taxon>Stylosanthes</taxon>
    </lineage>
</organism>
<evidence type="ECO:0000313" key="2">
    <source>
        <dbReference type="Proteomes" id="UP001341840"/>
    </source>
</evidence>
<proteinExistence type="predicted"/>